<dbReference type="AlphaFoldDB" id="Q2SB34"/>
<organism evidence="1 2">
    <name type="scientific">Hahella chejuensis (strain KCTC 2396)</name>
    <dbReference type="NCBI Taxonomy" id="349521"/>
    <lineage>
        <taxon>Bacteria</taxon>
        <taxon>Pseudomonadati</taxon>
        <taxon>Pseudomonadota</taxon>
        <taxon>Gammaproteobacteria</taxon>
        <taxon>Oceanospirillales</taxon>
        <taxon>Hahellaceae</taxon>
        <taxon>Hahella</taxon>
    </lineage>
</organism>
<dbReference type="Proteomes" id="UP000000238">
    <property type="component" value="Chromosome"/>
</dbReference>
<dbReference type="STRING" id="349521.HCH_05477"/>
<name>Q2SB34_HAHCH</name>
<protein>
    <submittedName>
        <fullName evidence="1">Uncharacterized protein</fullName>
    </submittedName>
</protein>
<gene>
    <name evidence="1" type="ordered locus">HCH_05477</name>
</gene>
<evidence type="ECO:0000313" key="2">
    <source>
        <dbReference type="Proteomes" id="UP000000238"/>
    </source>
</evidence>
<dbReference type="HOGENOM" id="CLU_3184363_0_0_6"/>
<proteinExistence type="predicted"/>
<keyword evidence="2" id="KW-1185">Reference proteome</keyword>
<dbReference type="KEGG" id="hch:HCH_05477"/>
<evidence type="ECO:0000313" key="1">
    <source>
        <dbReference type="EMBL" id="ABC32140.1"/>
    </source>
</evidence>
<reference evidence="1 2" key="1">
    <citation type="journal article" date="2005" name="Nucleic Acids Res.">
        <title>Genomic blueprint of Hahella chejuensis, a marine microbe producing an algicidal agent.</title>
        <authorList>
            <person name="Jeong H."/>
            <person name="Yim J.H."/>
            <person name="Lee C."/>
            <person name="Choi S.-H."/>
            <person name="Park Y.K."/>
            <person name="Yoon S.H."/>
            <person name="Hur C.-G."/>
            <person name="Kang H.-Y."/>
            <person name="Kim D."/>
            <person name="Lee H.H."/>
            <person name="Park K.H."/>
            <person name="Park S.-H."/>
            <person name="Park H.-S."/>
            <person name="Lee H.K."/>
            <person name="Oh T.K."/>
            <person name="Kim J.F."/>
        </authorList>
    </citation>
    <scope>NUCLEOTIDE SEQUENCE [LARGE SCALE GENOMIC DNA]</scope>
    <source>
        <strain evidence="1 2">KCTC 2396</strain>
    </source>
</reference>
<sequence>MAAEKGRGLGIIAYKGVVRLGRFFEYGTYNNIELLGELNHGLHSKI</sequence>
<dbReference type="EMBL" id="CP000155">
    <property type="protein sequence ID" value="ABC32140.1"/>
    <property type="molecule type" value="Genomic_DNA"/>
</dbReference>
<accession>Q2SB34</accession>